<accession>A0A9N9UGQ9</accession>
<dbReference type="EMBL" id="CABFNO020001404">
    <property type="protein sequence ID" value="CAG9986481.1"/>
    <property type="molecule type" value="Genomic_DNA"/>
</dbReference>
<dbReference type="Proteomes" id="UP000754883">
    <property type="component" value="Unassembled WGS sequence"/>
</dbReference>
<feature type="compositionally biased region" description="Polar residues" evidence="1">
    <location>
        <begin position="1"/>
        <end position="10"/>
    </location>
</feature>
<gene>
    <name evidence="2" type="ORF">CBYS24578_00012758</name>
</gene>
<feature type="region of interest" description="Disordered" evidence="1">
    <location>
        <begin position="1"/>
        <end position="28"/>
    </location>
</feature>
<evidence type="ECO:0000313" key="2">
    <source>
        <dbReference type="EMBL" id="CAG9986481.1"/>
    </source>
</evidence>
<keyword evidence="3" id="KW-1185">Reference proteome</keyword>
<feature type="compositionally biased region" description="Basic and acidic residues" evidence="1">
    <location>
        <begin position="74"/>
        <end position="98"/>
    </location>
</feature>
<comment type="caution">
    <text evidence="2">The sequence shown here is derived from an EMBL/GenBank/DDBJ whole genome shotgun (WGS) entry which is preliminary data.</text>
</comment>
<sequence length="98" mass="10780">MSKASQTEQVNEYAHLMQHQQNLNGHTALQDAEVSVGFLQNNPNMIDNESSSGLCRSPSLSTIHSAEIGASTTEPRKEPKETAESKQRKKPKETAESK</sequence>
<dbReference type="AlphaFoldDB" id="A0A9N9UGQ9"/>
<feature type="region of interest" description="Disordered" evidence="1">
    <location>
        <begin position="41"/>
        <end position="98"/>
    </location>
</feature>
<evidence type="ECO:0000256" key="1">
    <source>
        <dbReference type="SAM" id="MobiDB-lite"/>
    </source>
</evidence>
<feature type="compositionally biased region" description="Low complexity" evidence="1">
    <location>
        <begin position="50"/>
        <end position="61"/>
    </location>
</feature>
<name>A0A9N9UGQ9_9HYPO</name>
<proteinExistence type="predicted"/>
<protein>
    <submittedName>
        <fullName evidence="2">Uncharacterized protein</fullName>
    </submittedName>
</protein>
<reference evidence="3" key="1">
    <citation type="submission" date="2019-06" db="EMBL/GenBank/DDBJ databases">
        <authorList>
            <person name="Broberg M."/>
        </authorList>
    </citation>
    <scope>NUCLEOTIDE SEQUENCE [LARGE SCALE GENOMIC DNA]</scope>
</reference>
<feature type="compositionally biased region" description="Polar residues" evidence="1">
    <location>
        <begin position="18"/>
        <end position="27"/>
    </location>
</feature>
<evidence type="ECO:0000313" key="3">
    <source>
        <dbReference type="Proteomes" id="UP000754883"/>
    </source>
</evidence>
<reference evidence="2 3" key="2">
    <citation type="submission" date="2021-10" db="EMBL/GenBank/DDBJ databases">
        <authorList>
            <person name="Piombo E."/>
        </authorList>
    </citation>
    <scope>NUCLEOTIDE SEQUENCE [LARGE SCALE GENOMIC DNA]</scope>
</reference>
<organism evidence="2 3">
    <name type="scientific">Clonostachys byssicola</name>
    <dbReference type="NCBI Taxonomy" id="160290"/>
    <lineage>
        <taxon>Eukaryota</taxon>
        <taxon>Fungi</taxon>
        <taxon>Dikarya</taxon>
        <taxon>Ascomycota</taxon>
        <taxon>Pezizomycotina</taxon>
        <taxon>Sordariomycetes</taxon>
        <taxon>Hypocreomycetidae</taxon>
        <taxon>Hypocreales</taxon>
        <taxon>Bionectriaceae</taxon>
        <taxon>Clonostachys</taxon>
    </lineage>
</organism>